<evidence type="ECO:0000313" key="1">
    <source>
        <dbReference type="EMBL" id="CZT13183.1"/>
    </source>
</evidence>
<keyword evidence="2" id="KW-1185">Reference proteome</keyword>
<dbReference type="EMBL" id="FJUX01000179">
    <property type="protein sequence ID" value="CZT13183.1"/>
    <property type="molecule type" value="Genomic_DNA"/>
</dbReference>
<proteinExistence type="predicted"/>
<name>A0A1E1LRQ0_9HELO</name>
<evidence type="ECO:0000313" key="2">
    <source>
        <dbReference type="Proteomes" id="UP000178912"/>
    </source>
</evidence>
<evidence type="ECO:0008006" key="3">
    <source>
        <dbReference type="Google" id="ProtNLM"/>
    </source>
</evidence>
<dbReference type="AlphaFoldDB" id="A0A1E1LRQ0"/>
<dbReference type="Proteomes" id="UP000178912">
    <property type="component" value="Unassembled WGS sequence"/>
</dbReference>
<gene>
    <name evidence="1" type="ORF">RAG0_16755</name>
</gene>
<organism evidence="1 2">
    <name type="scientific">Rhynchosporium agropyri</name>
    <dbReference type="NCBI Taxonomy" id="914238"/>
    <lineage>
        <taxon>Eukaryota</taxon>
        <taxon>Fungi</taxon>
        <taxon>Dikarya</taxon>
        <taxon>Ascomycota</taxon>
        <taxon>Pezizomycotina</taxon>
        <taxon>Leotiomycetes</taxon>
        <taxon>Helotiales</taxon>
        <taxon>Ploettnerulaceae</taxon>
        <taxon>Rhynchosporium</taxon>
    </lineage>
</organism>
<reference evidence="2" key="1">
    <citation type="submission" date="2016-03" db="EMBL/GenBank/DDBJ databases">
        <authorList>
            <person name="Guldener U."/>
        </authorList>
    </citation>
    <scope>NUCLEOTIDE SEQUENCE [LARGE SCALE GENOMIC DNA]</scope>
    <source>
        <strain evidence="2">04CH-RAC-A.6.1</strain>
    </source>
</reference>
<accession>A0A1E1LRQ0</accession>
<protein>
    <recommendedName>
        <fullName evidence="3">Reverse transcriptase Ty1/copia-type domain-containing protein</fullName>
    </recommendedName>
</protein>
<sequence>MPNNNKATLEAKLSSKRLLNKSTTYNILRLFLALIVKEDLEYYQYDVKNTFPELELKEEIFLKILEKPTYKVRTINYLSDLKLRT</sequence>